<dbReference type="Proteomes" id="UP000234530">
    <property type="component" value="Chromosome"/>
</dbReference>
<evidence type="ECO:0000313" key="3">
    <source>
        <dbReference type="Proteomes" id="UP000234530"/>
    </source>
</evidence>
<reference evidence="2 3" key="1">
    <citation type="journal article" date="2013" name="Antonie Van Leeuwenhoek">
        <title>Paracoccus zhejiangensis sp. nov., isolated from activated sludge in wastewater-treatment system.</title>
        <authorList>
            <person name="Wu Z.G."/>
            <person name="Zhang D.F."/>
            <person name="Liu Y.L."/>
            <person name="Wang F."/>
            <person name="Jiang X."/>
            <person name="Li C."/>
            <person name="Li S.P."/>
            <person name="Hong Q."/>
            <person name="Li W.J."/>
        </authorList>
    </citation>
    <scope>NUCLEOTIDE SEQUENCE [LARGE SCALE GENOMIC DNA]</scope>
    <source>
        <strain evidence="2 3">J6</strain>
    </source>
</reference>
<sequence>MIRAALAALALAAPAALAGDLAFVTSQNGNAVSVIDLTRREVIATTTIEGAPAPVAYDPATARAFVISADTGRLTVLDESGAITGTLDLGEGAFGIATGPQGAVYVADWYGGRLMRLGVDLETLWQAETGAAPAGIAVSPDGALVATADRDADAVSIFEAASGKRLHQVKTAGPHPFGITWHGGRIWTADVQGDSLSMIDPVAGKLTGSLPTGSHPYAVAFAGGRGFVTDQYGSTVTVFDPEALTVIDTVATGDYPEGIAPLPDGSGVAVANWDSDTLQIIDATTLQVTAEIDLPAGPRAFGSFTGRQVQP</sequence>
<feature type="chain" id="PRO_5014194139" description="YncE family protein" evidence="1">
    <location>
        <begin position="19"/>
        <end position="311"/>
    </location>
</feature>
<dbReference type="KEGG" id="pzh:CX676_13635"/>
<organism evidence="2 3">
    <name type="scientific">Paracoccus zhejiangensis</name>
    <dbReference type="NCBI Taxonomy" id="1077935"/>
    <lineage>
        <taxon>Bacteria</taxon>
        <taxon>Pseudomonadati</taxon>
        <taxon>Pseudomonadota</taxon>
        <taxon>Alphaproteobacteria</taxon>
        <taxon>Rhodobacterales</taxon>
        <taxon>Paracoccaceae</taxon>
        <taxon>Paracoccus</taxon>
    </lineage>
</organism>
<dbReference type="InterPro" id="IPR051200">
    <property type="entry name" value="Host-pathogen_enzymatic-act"/>
</dbReference>
<proteinExistence type="predicted"/>
<evidence type="ECO:0000313" key="2">
    <source>
        <dbReference type="EMBL" id="AUH65087.1"/>
    </source>
</evidence>
<keyword evidence="1" id="KW-0732">Signal</keyword>
<dbReference type="Gene3D" id="2.130.10.10">
    <property type="entry name" value="YVTN repeat-like/Quinoprotein amine dehydrogenase"/>
    <property type="match status" value="2"/>
</dbReference>
<evidence type="ECO:0008006" key="4">
    <source>
        <dbReference type="Google" id="ProtNLM"/>
    </source>
</evidence>
<feature type="signal peptide" evidence="1">
    <location>
        <begin position="1"/>
        <end position="18"/>
    </location>
</feature>
<dbReference type="RefSeq" id="WP_101753114.1">
    <property type="nucleotide sequence ID" value="NZ_CP025430.1"/>
</dbReference>
<dbReference type="InterPro" id="IPR011964">
    <property type="entry name" value="YVTN_b-propeller_repeat"/>
</dbReference>
<evidence type="ECO:0000256" key="1">
    <source>
        <dbReference type="SAM" id="SignalP"/>
    </source>
</evidence>
<protein>
    <recommendedName>
        <fullName evidence="4">YncE family protein</fullName>
    </recommendedName>
</protein>
<dbReference type="EMBL" id="CP025430">
    <property type="protein sequence ID" value="AUH65087.1"/>
    <property type="molecule type" value="Genomic_DNA"/>
</dbReference>
<dbReference type="AlphaFoldDB" id="A0A2H5F0M2"/>
<dbReference type="NCBIfam" id="TIGR02276">
    <property type="entry name" value="beta_rpt_yvtn"/>
    <property type="match status" value="1"/>
</dbReference>
<name>A0A2H5F0M2_9RHOB</name>
<dbReference type="SUPFAM" id="SSF51004">
    <property type="entry name" value="C-terminal (heme d1) domain of cytochrome cd1-nitrite reductase"/>
    <property type="match status" value="1"/>
</dbReference>
<keyword evidence="3" id="KW-1185">Reference proteome</keyword>
<dbReference type="InterPro" id="IPR015943">
    <property type="entry name" value="WD40/YVTN_repeat-like_dom_sf"/>
</dbReference>
<dbReference type="OrthoDB" id="195736at2"/>
<dbReference type="PANTHER" id="PTHR47197:SF3">
    <property type="entry name" value="DIHYDRO-HEME D1 DEHYDROGENASE"/>
    <property type="match status" value="1"/>
</dbReference>
<gene>
    <name evidence="2" type="ORF">CX676_13635</name>
</gene>
<dbReference type="PANTHER" id="PTHR47197">
    <property type="entry name" value="PROTEIN NIRF"/>
    <property type="match status" value="1"/>
</dbReference>
<dbReference type="InterPro" id="IPR011048">
    <property type="entry name" value="Haem_d1_sf"/>
</dbReference>
<accession>A0A2H5F0M2</accession>